<dbReference type="EMBL" id="DRMN01000002">
    <property type="protein sequence ID" value="HFB54282.1"/>
    <property type="molecule type" value="Genomic_DNA"/>
</dbReference>
<comment type="caution">
    <text evidence="2">The sequence shown here is derived from an EMBL/GenBank/DDBJ whole genome shotgun (WGS) entry which is preliminary data.</text>
</comment>
<reference evidence="2" key="1">
    <citation type="journal article" date="2020" name="mSystems">
        <title>Genome- and Community-Level Interaction Insights into Carbon Utilization and Element Cycling Functions of Hydrothermarchaeota in Hydrothermal Sediment.</title>
        <authorList>
            <person name="Zhou Z."/>
            <person name="Liu Y."/>
            <person name="Xu W."/>
            <person name="Pan J."/>
            <person name="Luo Z.H."/>
            <person name="Li M."/>
        </authorList>
    </citation>
    <scope>NUCLEOTIDE SEQUENCE [LARGE SCALE GENOMIC DNA]</scope>
    <source>
        <strain evidence="2">HyVt-489</strain>
    </source>
</reference>
<proteinExistence type="predicted"/>
<dbReference type="PROSITE" id="PS51257">
    <property type="entry name" value="PROKAR_LIPOPROTEIN"/>
    <property type="match status" value="1"/>
</dbReference>
<name>A0A7C3C0D4_9PROT</name>
<feature type="chain" id="PRO_5028468263" description="Lipoprotein" evidence="1">
    <location>
        <begin position="21"/>
        <end position="134"/>
    </location>
</feature>
<evidence type="ECO:0008006" key="3">
    <source>
        <dbReference type="Google" id="ProtNLM"/>
    </source>
</evidence>
<dbReference type="Proteomes" id="UP000886042">
    <property type="component" value="Unassembled WGS sequence"/>
</dbReference>
<sequence>MQNFGKHTILLGFAALSACASTPEVEQVEVKVPTIVQTCTPIAVLQKVVIPAETKSGFYITSIESPAEYYTDPKTGKRVEITPPPIESKVPYTKVIKEEEIYYTTKEGVRVDDICELHNEGEAPSESAQAEPQE</sequence>
<organism evidence="2">
    <name type="scientific">Hellea balneolensis</name>
    <dbReference type="NCBI Taxonomy" id="287478"/>
    <lineage>
        <taxon>Bacteria</taxon>
        <taxon>Pseudomonadati</taxon>
        <taxon>Pseudomonadota</taxon>
        <taxon>Alphaproteobacteria</taxon>
        <taxon>Maricaulales</taxon>
        <taxon>Robiginitomaculaceae</taxon>
        <taxon>Hellea</taxon>
    </lineage>
</organism>
<gene>
    <name evidence="2" type="ORF">ENJ46_00035</name>
</gene>
<accession>A0A7C3C0D4</accession>
<dbReference type="AlphaFoldDB" id="A0A7C3C0D4"/>
<evidence type="ECO:0000256" key="1">
    <source>
        <dbReference type="SAM" id="SignalP"/>
    </source>
</evidence>
<evidence type="ECO:0000313" key="2">
    <source>
        <dbReference type="EMBL" id="HFB54282.1"/>
    </source>
</evidence>
<protein>
    <recommendedName>
        <fullName evidence="3">Lipoprotein</fullName>
    </recommendedName>
</protein>
<keyword evidence="1" id="KW-0732">Signal</keyword>
<feature type="signal peptide" evidence="1">
    <location>
        <begin position="1"/>
        <end position="20"/>
    </location>
</feature>